<evidence type="ECO:0000313" key="4">
    <source>
        <dbReference type="EMBL" id="CAF9915644.1"/>
    </source>
</evidence>
<evidence type="ECO:0008006" key="6">
    <source>
        <dbReference type="Google" id="ProtNLM"/>
    </source>
</evidence>
<dbReference type="InterPro" id="IPR011765">
    <property type="entry name" value="Pept_M16_N"/>
</dbReference>
<dbReference type="Pfam" id="PF00675">
    <property type="entry name" value="Peptidase_M16"/>
    <property type="match status" value="1"/>
</dbReference>
<dbReference type="PANTHER" id="PTHR43016">
    <property type="entry name" value="PRESEQUENCE PROTEASE"/>
    <property type="match status" value="1"/>
</dbReference>
<dbReference type="AlphaFoldDB" id="A0A8H3F256"/>
<name>A0A8H3F256_9LECA</name>
<dbReference type="InterPro" id="IPR007863">
    <property type="entry name" value="Peptidase_M16_C"/>
</dbReference>
<gene>
    <name evidence="4" type="ORF">IMSHALPRED_002662</name>
</gene>
<dbReference type="EMBL" id="CAJPDT010000015">
    <property type="protein sequence ID" value="CAF9915644.1"/>
    <property type="molecule type" value="Genomic_DNA"/>
</dbReference>
<dbReference type="Proteomes" id="UP000664534">
    <property type="component" value="Unassembled WGS sequence"/>
</dbReference>
<evidence type="ECO:0000256" key="1">
    <source>
        <dbReference type="SAM" id="MobiDB-lite"/>
    </source>
</evidence>
<feature type="domain" description="Peptidase M16 N-terminal" evidence="2">
    <location>
        <begin position="63"/>
        <end position="147"/>
    </location>
</feature>
<feature type="domain" description="Peptidase M16 C-terminal" evidence="3">
    <location>
        <begin position="203"/>
        <end position="380"/>
    </location>
</feature>
<organism evidence="4 5">
    <name type="scientific">Imshaugia aleurites</name>
    <dbReference type="NCBI Taxonomy" id="172621"/>
    <lineage>
        <taxon>Eukaryota</taxon>
        <taxon>Fungi</taxon>
        <taxon>Dikarya</taxon>
        <taxon>Ascomycota</taxon>
        <taxon>Pezizomycotina</taxon>
        <taxon>Lecanoromycetes</taxon>
        <taxon>OSLEUM clade</taxon>
        <taxon>Lecanoromycetidae</taxon>
        <taxon>Lecanorales</taxon>
        <taxon>Lecanorineae</taxon>
        <taxon>Parmeliaceae</taxon>
        <taxon>Imshaugia</taxon>
    </lineage>
</organism>
<dbReference type="Gene3D" id="3.30.830.10">
    <property type="entry name" value="Metalloenzyme, LuxS/M16 peptidase-like"/>
    <property type="match status" value="4"/>
</dbReference>
<evidence type="ECO:0000313" key="5">
    <source>
        <dbReference type="Proteomes" id="UP000664534"/>
    </source>
</evidence>
<keyword evidence="5" id="KW-1185">Reference proteome</keyword>
<reference evidence="4" key="1">
    <citation type="submission" date="2021-03" db="EMBL/GenBank/DDBJ databases">
        <authorList>
            <person name="Tagirdzhanova G."/>
        </authorList>
    </citation>
    <scope>NUCLEOTIDE SEQUENCE</scope>
</reference>
<dbReference type="SUPFAM" id="SSF63411">
    <property type="entry name" value="LuxS/MPP-like metallohydrolase"/>
    <property type="match status" value="4"/>
</dbReference>
<feature type="region of interest" description="Disordered" evidence="1">
    <location>
        <begin position="1016"/>
        <end position="1057"/>
    </location>
</feature>
<dbReference type="FunFam" id="3.30.830.10:FF:000015">
    <property type="entry name" value="Putative zinc metalloprotease"/>
    <property type="match status" value="1"/>
</dbReference>
<dbReference type="InterPro" id="IPR011249">
    <property type="entry name" value="Metalloenz_LuxS/M16"/>
</dbReference>
<proteinExistence type="predicted"/>
<comment type="caution">
    <text evidence="4">The sequence shown here is derived from an EMBL/GenBank/DDBJ whole genome shotgun (WGS) entry which is preliminary data.</text>
</comment>
<sequence>MSSPSTLRKAEATHFKEIQKFSTEYSPTTITQYESTRTGMRTVVVDKEGPKVDGLFTLATEIHDDSGAPHTLEHLCFMGSKSYQYKGLLDKLATRAYSYTNAYTATDHTAYELSTAGWEGFAQILPVYLEHIIAPTLTDASCYTEIHHVDGSGNDAGVVYSEMQAVENEKASLMWRKSKRLLYPEGVGFRYETFGMMESLRALTATRIREFQHDMYQPKNLCLVIVGAVDHGNLLAVLDNFEDTILERVSKTDAPFSRPWTESKQPLPLDRSIVEYVEFPEADESSSEILVSFFGPELADHLLCGALNVLLRYLAGSSASVLENTLVEKEQIASGVFFECEYRPKIVIQCTLTGVATEEVEQVEARFHELLRETAAKPIDLDYMRDCIQREKRQIKFYAESSGGFFTEPVVRDFLFGKRDGSALKADLENLGEYQTLETWEDSQWRHWLRTWMSDSHHISVIGKPSASLPDKIESKEEARIAARKQRLGVQGLEDLSARLTAAKSENDKEIPKDVLEQFEIPNISSIHFIKTTTARSGAARKMGALQNPAQEIIDKDSDLPIFIHFENVQSNFVYLTLVLGTEAIPVSLRPLLTIYMENFFSTPMLRDGKTIGFEQIIMELERDTVGYSIDSGQTIGNSEVITITIQVEVEKYQIAIQWLRDLMHSSVFDSDRIISITSRLLADIPDQKRDGEDMGLSAELMVGTVPSSITRACNALVGAVYLKRVKGVLKKDPEAVVNQLKDINTALCQPDNWRILVVGNVEKLSHPVASWNTLTAYLDNSRPLKPLDTRLARLSERGKCPGNSAFIIPMPSLDSSFAIAVGKGPTSYNDPFMPALMVATAYLNNIEGPVSAATRGNGLAYTASFQHRVASGQVSLQIYRSPNAFAAFVAIKKVMQSFASGERMLDPLDLESTVSSVVLSFADAERTVATAAEVSFVRQVIRGLPKDWPTSMLSRVRNVTAADFRDMMREVLLPIFEGKTSNLFVTCAPIMEKEIAQGFRGIGFEAEVKSLDFFQDDYGLEGGQEEDDDDDDDDEDEEDEDEDGEEDEEDDKSSEG</sequence>
<evidence type="ECO:0000259" key="3">
    <source>
        <dbReference type="Pfam" id="PF05193"/>
    </source>
</evidence>
<dbReference type="GO" id="GO:0046872">
    <property type="term" value="F:metal ion binding"/>
    <property type="evidence" value="ECO:0007669"/>
    <property type="project" value="InterPro"/>
</dbReference>
<accession>A0A8H3F256</accession>
<dbReference type="FunFam" id="3.30.830.10:FF:000031">
    <property type="entry name" value="Putative zinc metalloprotease"/>
    <property type="match status" value="1"/>
</dbReference>
<protein>
    <recommendedName>
        <fullName evidence="6">Zinc metalloprotease</fullName>
    </recommendedName>
</protein>
<dbReference type="OrthoDB" id="4953at2759"/>
<dbReference type="PANTHER" id="PTHR43016:SF16">
    <property type="entry name" value="METALLOPROTEASE, PUTATIVE (AFU_ORTHOLOGUE AFUA_4G07610)-RELATED"/>
    <property type="match status" value="1"/>
</dbReference>
<dbReference type="Pfam" id="PF05193">
    <property type="entry name" value="Peptidase_M16_C"/>
    <property type="match status" value="1"/>
</dbReference>
<evidence type="ECO:0000259" key="2">
    <source>
        <dbReference type="Pfam" id="PF00675"/>
    </source>
</evidence>